<feature type="transmembrane region" description="Helical" evidence="6">
    <location>
        <begin position="38"/>
        <end position="58"/>
    </location>
</feature>
<name>S7RDG1_GLOTA</name>
<dbReference type="PANTHER" id="PTHR45649:SF9">
    <property type="entry name" value="AMINO-ACID PERMEASE 2"/>
    <property type="match status" value="1"/>
</dbReference>
<dbReference type="Proteomes" id="UP000030669">
    <property type="component" value="Unassembled WGS sequence"/>
</dbReference>
<dbReference type="RefSeq" id="XP_007869426.1">
    <property type="nucleotide sequence ID" value="XM_007871235.1"/>
</dbReference>
<dbReference type="OMA" id="WVFTHFT"/>
<feature type="transmembrane region" description="Helical" evidence="6">
    <location>
        <begin position="365"/>
        <end position="389"/>
    </location>
</feature>
<keyword evidence="4 6" id="KW-1133">Transmembrane helix</keyword>
<feature type="transmembrane region" description="Helical" evidence="6">
    <location>
        <begin position="475"/>
        <end position="494"/>
    </location>
</feature>
<evidence type="ECO:0000256" key="4">
    <source>
        <dbReference type="ARBA" id="ARBA00022989"/>
    </source>
</evidence>
<feature type="transmembrane region" description="Helical" evidence="6">
    <location>
        <begin position="70"/>
        <end position="92"/>
    </location>
</feature>
<reference evidence="7 8" key="1">
    <citation type="journal article" date="2012" name="Science">
        <title>The Paleozoic origin of enzymatic lignin decomposition reconstructed from 31 fungal genomes.</title>
        <authorList>
            <person name="Floudas D."/>
            <person name="Binder M."/>
            <person name="Riley R."/>
            <person name="Barry K."/>
            <person name="Blanchette R.A."/>
            <person name="Henrissat B."/>
            <person name="Martinez A.T."/>
            <person name="Otillar R."/>
            <person name="Spatafora J.W."/>
            <person name="Yadav J.S."/>
            <person name="Aerts A."/>
            <person name="Benoit I."/>
            <person name="Boyd A."/>
            <person name="Carlson A."/>
            <person name="Copeland A."/>
            <person name="Coutinho P.M."/>
            <person name="de Vries R.P."/>
            <person name="Ferreira P."/>
            <person name="Findley K."/>
            <person name="Foster B."/>
            <person name="Gaskell J."/>
            <person name="Glotzer D."/>
            <person name="Gorecki P."/>
            <person name="Heitman J."/>
            <person name="Hesse C."/>
            <person name="Hori C."/>
            <person name="Igarashi K."/>
            <person name="Jurgens J.A."/>
            <person name="Kallen N."/>
            <person name="Kersten P."/>
            <person name="Kohler A."/>
            <person name="Kuees U."/>
            <person name="Kumar T.K.A."/>
            <person name="Kuo A."/>
            <person name="LaButti K."/>
            <person name="Larrondo L.F."/>
            <person name="Lindquist E."/>
            <person name="Ling A."/>
            <person name="Lombard V."/>
            <person name="Lucas S."/>
            <person name="Lundell T."/>
            <person name="Martin R."/>
            <person name="McLaughlin D.J."/>
            <person name="Morgenstern I."/>
            <person name="Morin E."/>
            <person name="Murat C."/>
            <person name="Nagy L.G."/>
            <person name="Nolan M."/>
            <person name="Ohm R.A."/>
            <person name="Patyshakuliyeva A."/>
            <person name="Rokas A."/>
            <person name="Ruiz-Duenas F.J."/>
            <person name="Sabat G."/>
            <person name="Salamov A."/>
            <person name="Samejima M."/>
            <person name="Schmutz J."/>
            <person name="Slot J.C."/>
            <person name="St John F."/>
            <person name="Stenlid J."/>
            <person name="Sun H."/>
            <person name="Sun S."/>
            <person name="Syed K."/>
            <person name="Tsang A."/>
            <person name="Wiebenga A."/>
            <person name="Young D."/>
            <person name="Pisabarro A."/>
            <person name="Eastwood D.C."/>
            <person name="Martin F."/>
            <person name="Cullen D."/>
            <person name="Grigoriev I.V."/>
            <person name="Hibbett D.S."/>
        </authorList>
    </citation>
    <scope>NUCLEOTIDE SEQUENCE [LARGE SCALE GENOMIC DNA]</scope>
    <source>
        <strain evidence="7 8">ATCC 11539</strain>
    </source>
</reference>
<gene>
    <name evidence="7" type="ORF">GLOTRDRAFT_140646</name>
</gene>
<feature type="transmembrane region" description="Helical" evidence="6">
    <location>
        <begin position="230"/>
        <end position="250"/>
    </location>
</feature>
<keyword evidence="5 6" id="KW-0472">Membrane</keyword>
<dbReference type="Gene3D" id="1.20.1740.10">
    <property type="entry name" value="Amino acid/polyamine transporter I"/>
    <property type="match status" value="1"/>
</dbReference>
<dbReference type="PANTHER" id="PTHR45649">
    <property type="entry name" value="AMINO-ACID PERMEASE BAT1"/>
    <property type="match status" value="1"/>
</dbReference>
<dbReference type="GeneID" id="19304580"/>
<dbReference type="KEGG" id="gtr:GLOTRDRAFT_140646"/>
<evidence type="ECO:0000256" key="6">
    <source>
        <dbReference type="SAM" id="Phobius"/>
    </source>
</evidence>
<dbReference type="HOGENOM" id="CLU_004495_0_3_1"/>
<protein>
    <submittedName>
        <fullName evidence="7">APC amino acid permease</fullName>
    </submittedName>
</protein>
<accession>S7RDG1</accession>
<dbReference type="OrthoDB" id="3900342at2759"/>
<dbReference type="PIRSF" id="PIRSF006060">
    <property type="entry name" value="AA_transporter"/>
    <property type="match status" value="1"/>
</dbReference>
<sequence>MFTPSDKVDKASINLEQEDARLRKLGVRRELKREFTKFSTLSFALGILGCSASIASTFNTPLLLGGPGTAIWAWFLGSFGCMAIAASVAELVSAYPTAGGIYTSTAFVVPSKYRRSTTFVAAWMTVVGQLATPASVTFALSQMIFAAVTIGTDGTFTASTGQVLGLYVGLNFALGILNSLPTKTLHRIASFYVYVNLFTTLAVIIAIPAAGRGNLASHKFVWNTVEDGSGWGSTGFAFLLGILSVQWTDYDAAAHLSEEVKNAAVATPAAIVSAGLFLTSIFGFFVNVSLCYGVRDLSTLPGPTQLVFAQILWDNLGKRGALALWSFVIILQTITAATCQLACIRSIYAISRDNALPDGRLFAKVWRVTATPVNAVICTVVVECLFGLLSLASLVAINAVFSITAVALDLSYAIPIVAKLYIRLFDTDTEFTPGPFYLGKWGYAVNVYAVVWTLLETGILIMPQVYPVTPATMNYAGPIMGGICGLSWLWYMAFWHRRYYGPGSPEKLGHGSTRSPSLEEAKEKGVAQSMVRAVDGPGV</sequence>
<dbReference type="AlphaFoldDB" id="S7RDG1"/>
<evidence type="ECO:0000256" key="5">
    <source>
        <dbReference type="ARBA" id="ARBA00023136"/>
    </source>
</evidence>
<feature type="transmembrane region" description="Helical" evidence="6">
    <location>
        <begin position="395"/>
        <end position="422"/>
    </location>
</feature>
<dbReference type="EMBL" id="KB469308">
    <property type="protein sequence ID" value="EPQ52255.1"/>
    <property type="molecule type" value="Genomic_DNA"/>
</dbReference>
<dbReference type="InterPro" id="IPR004840">
    <property type="entry name" value="Amino_acid_permease_CS"/>
</dbReference>
<keyword evidence="2" id="KW-0813">Transport</keyword>
<dbReference type="eggNOG" id="KOG1289">
    <property type="taxonomic scope" value="Eukaryota"/>
</dbReference>
<keyword evidence="8" id="KW-1185">Reference proteome</keyword>
<feature type="transmembrane region" description="Helical" evidence="6">
    <location>
        <begin position="262"/>
        <end position="286"/>
    </location>
</feature>
<feature type="transmembrane region" description="Helical" evidence="6">
    <location>
        <begin position="189"/>
        <end position="210"/>
    </location>
</feature>
<feature type="transmembrane region" description="Helical" evidence="6">
    <location>
        <begin position="120"/>
        <end position="150"/>
    </location>
</feature>
<evidence type="ECO:0000256" key="3">
    <source>
        <dbReference type="ARBA" id="ARBA00022692"/>
    </source>
</evidence>
<dbReference type="GO" id="GO:0022857">
    <property type="term" value="F:transmembrane transporter activity"/>
    <property type="evidence" value="ECO:0007669"/>
    <property type="project" value="InterPro"/>
</dbReference>
<organism evidence="7 8">
    <name type="scientific">Gloeophyllum trabeum (strain ATCC 11539 / FP-39264 / Madison 617)</name>
    <name type="common">Brown rot fungus</name>
    <dbReference type="NCBI Taxonomy" id="670483"/>
    <lineage>
        <taxon>Eukaryota</taxon>
        <taxon>Fungi</taxon>
        <taxon>Dikarya</taxon>
        <taxon>Basidiomycota</taxon>
        <taxon>Agaricomycotina</taxon>
        <taxon>Agaricomycetes</taxon>
        <taxon>Gloeophyllales</taxon>
        <taxon>Gloeophyllaceae</taxon>
        <taxon>Gloeophyllum</taxon>
    </lineage>
</organism>
<dbReference type="GO" id="GO:0016020">
    <property type="term" value="C:membrane"/>
    <property type="evidence" value="ECO:0007669"/>
    <property type="project" value="UniProtKB-SubCell"/>
</dbReference>
<proteinExistence type="predicted"/>
<evidence type="ECO:0000313" key="7">
    <source>
        <dbReference type="EMBL" id="EPQ52255.1"/>
    </source>
</evidence>
<feature type="transmembrane region" description="Helical" evidence="6">
    <location>
        <begin position="156"/>
        <end position="177"/>
    </location>
</feature>
<dbReference type="GO" id="GO:0006865">
    <property type="term" value="P:amino acid transport"/>
    <property type="evidence" value="ECO:0007669"/>
    <property type="project" value="InterPro"/>
</dbReference>
<dbReference type="InterPro" id="IPR002293">
    <property type="entry name" value="AA/rel_permease1"/>
</dbReference>
<evidence type="ECO:0000256" key="1">
    <source>
        <dbReference type="ARBA" id="ARBA00004141"/>
    </source>
</evidence>
<dbReference type="Pfam" id="PF13520">
    <property type="entry name" value="AA_permease_2"/>
    <property type="match status" value="1"/>
</dbReference>
<dbReference type="PROSITE" id="PS00218">
    <property type="entry name" value="AMINO_ACID_PERMEASE_1"/>
    <property type="match status" value="1"/>
</dbReference>
<feature type="transmembrane region" description="Helical" evidence="6">
    <location>
        <begin position="443"/>
        <end position="463"/>
    </location>
</feature>
<keyword evidence="3 6" id="KW-0812">Transmembrane</keyword>
<comment type="subcellular location">
    <subcellularLocation>
        <location evidence="1">Membrane</location>
        <topology evidence="1">Multi-pass membrane protein</topology>
    </subcellularLocation>
</comment>
<feature type="transmembrane region" description="Helical" evidence="6">
    <location>
        <begin position="322"/>
        <end position="344"/>
    </location>
</feature>
<evidence type="ECO:0000256" key="2">
    <source>
        <dbReference type="ARBA" id="ARBA00022448"/>
    </source>
</evidence>
<evidence type="ECO:0000313" key="8">
    <source>
        <dbReference type="Proteomes" id="UP000030669"/>
    </source>
</evidence>